<keyword evidence="2" id="KW-1185">Reference proteome</keyword>
<accession>A0AAD9JMQ4</accession>
<name>A0AAD9JMQ4_9ANNE</name>
<protein>
    <submittedName>
        <fullName evidence="1">Uncharacterized protein</fullName>
    </submittedName>
</protein>
<gene>
    <name evidence="1" type="ORF">LSH36_222g03044</name>
</gene>
<feature type="non-terminal residue" evidence="1">
    <location>
        <position position="1"/>
    </location>
</feature>
<dbReference type="AlphaFoldDB" id="A0AAD9JMQ4"/>
<evidence type="ECO:0000313" key="1">
    <source>
        <dbReference type="EMBL" id="KAK2156079.1"/>
    </source>
</evidence>
<sequence length="124" mass="13313">MVHHRLELVTESPSEVTPPTVSADLLEGLHFSPNPEPFPHRLAQYDFCRTIPCSVALVAAFLVMARASLIFLPTVHVLLVCASVLDLKAETAATEGAVSGTLLTQESSVISDALCLDAVHLRPQ</sequence>
<comment type="caution">
    <text evidence="1">The sequence shown here is derived from an EMBL/GenBank/DDBJ whole genome shotgun (WGS) entry which is preliminary data.</text>
</comment>
<organism evidence="1 2">
    <name type="scientific">Paralvinella palmiformis</name>
    <dbReference type="NCBI Taxonomy" id="53620"/>
    <lineage>
        <taxon>Eukaryota</taxon>
        <taxon>Metazoa</taxon>
        <taxon>Spiralia</taxon>
        <taxon>Lophotrochozoa</taxon>
        <taxon>Annelida</taxon>
        <taxon>Polychaeta</taxon>
        <taxon>Sedentaria</taxon>
        <taxon>Canalipalpata</taxon>
        <taxon>Terebellida</taxon>
        <taxon>Terebelliformia</taxon>
        <taxon>Alvinellidae</taxon>
        <taxon>Paralvinella</taxon>
    </lineage>
</organism>
<evidence type="ECO:0000313" key="2">
    <source>
        <dbReference type="Proteomes" id="UP001208570"/>
    </source>
</evidence>
<reference evidence="1" key="1">
    <citation type="journal article" date="2023" name="Mol. Biol. Evol.">
        <title>Third-Generation Sequencing Reveals the Adaptive Role of the Epigenome in Three Deep-Sea Polychaetes.</title>
        <authorList>
            <person name="Perez M."/>
            <person name="Aroh O."/>
            <person name="Sun Y."/>
            <person name="Lan Y."/>
            <person name="Juniper S.K."/>
            <person name="Young C.R."/>
            <person name="Angers B."/>
            <person name="Qian P.Y."/>
        </authorList>
    </citation>
    <scope>NUCLEOTIDE SEQUENCE</scope>
    <source>
        <strain evidence="1">P08H-3</strain>
    </source>
</reference>
<dbReference type="EMBL" id="JAODUP010000222">
    <property type="protein sequence ID" value="KAK2156079.1"/>
    <property type="molecule type" value="Genomic_DNA"/>
</dbReference>
<dbReference type="Proteomes" id="UP001208570">
    <property type="component" value="Unassembled WGS sequence"/>
</dbReference>
<proteinExistence type="predicted"/>